<evidence type="ECO:0000256" key="5">
    <source>
        <dbReference type="ARBA" id="ARBA00022606"/>
    </source>
</evidence>
<evidence type="ECO:0000256" key="10">
    <source>
        <dbReference type="ARBA" id="ARBA00022777"/>
    </source>
</evidence>
<evidence type="ECO:0000256" key="3">
    <source>
        <dbReference type="ARBA" id="ARBA00022543"/>
    </source>
</evidence>
<dbReference type="Pfam" id="PF07536">
    <property type="entry name" value="HWE_HK"/>
    <property type="match status" value="1"/>
</dbReference>
<name>A0A2R8BY84_9RHOB</name>
<dbReference type="PANTHER" id="PTHR47429">
    <property type="entry name" value="PROTEIN TWIN LOV 1"/>
    <property type="match status" value="1"/>
</dbReference>
<keyword evidence="11" id="KW-0067">ATP-binding</keyword>
<dbReference type="SMART" id="SM00086">
    <property type="entry name" value="PAC"/>
    <property type="match status" value="1"/>
</dbReference>
<gene>
    <name evidence="17" type="ORF">PAA8504_02966</name>
</gene>
<keyword evidence="13" id="KW-0675">Receptor</keyword>
<feature type="domain" description="PAS" evidence="15">
    <location>
        <begin position="64"/>
        <end position="110"/>
    </location>
</feature>
<keyword evidence="8 17" id="KW-0808">Transferase</keyword>
<dbReference type="InterPro" id="IPR000014">
    <property type="entry name" value="PAS"/>
</dbReference>
<dbReference type="OrthoDB" id="489241at2"/>
<dbReference type="PROSITE" id="PS50113">
    <property type="entry name" value="PAC"/>
    <property type="match status" value="1"/>
</dbReference>
<evidence type="ECO:0000256" key="4">
    <source>
        <dbReference type="ARBA" id="ARBA00022553"/>
    </source>
</evidence>
<evidence type="ECO:0000259" key="16">
    <source>
        <dbReference type="PROSITE" id="PS50113"/>
    </source>
</evidence>
<dbReference type="Pfam" id="PF13426">
    <property type="entry name" value="PAS_9"/>
    <property type="match status" value="1"/>
</dbReference>
<evidence type="ECO:0000259" key="15">
    <source>
        <dbReference type="PROSITE" id="PS50112"/>
    </source>
</evidence>
<evidence type="ECO:0000313" key="17">
    <source>
        <dbReference type="EMBL" id="SPJ25120.1"/>
    </source>
</evidence>
<dbReference type="Proteomes" id="UP000244912">
    <property type="component" value="Unassembled WGS sequence"/>
</dbReference>
<dbReference type="GO" id="GO:0004673">
    <property type="term" value="F:protein histidine kinase activity"/>
    <property type="evidence" value="ECO:0007669"/>
    <property type="project" value="UniProtKB-EC"/>
</dbReference>
<evidence type="ECO:0000313" key="18">
    <source>
        <dbReference type="Proteomes" id="UP000244912"/>
    </source>
</evidence>
<evidence type="ECO:0000256" key="13">
    <source>
        <dbReference type="ARBA" id="ARBA00023170"/>
    </source>
</evidence>
<evidence type="ECO:0000256" key="12">
    <source>
        <dbReference type="ARBA" id="ARBA00022991"/>
    </source>
</evidence>
<keyword evidence="6" id="KW-0285">Flavoprotein</keyword>
<dbReference type="PANTHER" id="PTHR47429:SF2">
    <property type="entry name" value="PROTEIN TWIN LOV 1"/>
    <property type="match status" value="1"/>
</dbReference>
<keyword evidence="9" id="KW-0547">Nucleotide-binding</keyword>
<evidence type="ECO:0000256" key="14">
    <source>
        <dbReference type="SAM" id="MobiDB-lite"/>
    </source>
</evidence>
<dbReference type="AlphaFoldDB" id="A0A2R8BY84"/>
<feature type="domain" description="PAC" evidence="16">
    <location>
        <begin position="113"/>
        <end position="165"/>
    </location>
</feature>
<keyword evidence="5" id="KW-0716">Sensory transduction</keyword>
<evidence type="ECO:0000256" key="2">
    <source>
        <dbReference type="ARBA" id="ARBA00012438"/>
    </source>
</evidence>
<protein>
    <recommendedName>
        <fullName evidence="2">histidine kinase</fullName>
        <ecNumber evidence="2">2.7.13.3</ecNumber>
    </recommendedName>
</protein>
<keyword evidence="4" id="KW-0597">Phosphoprotein</keyword>
<dbReference type="SUPFAM" id="SSF55785">
    <property type="entry name" value="PYP-like sensor domain (PAS domain)"/>
    <property type="match status" value="1"/>
</dbReference>
<dbReference type="RefSeq" id="WP_108894926.1">
    <property type="nucleotide sequence ID" value="NZ_ONZF01000007.1"/>
</dbReference>
<dbReference type="InterPro" id="IPR001610">
    <property type="entry name" value="PAC"/>
</dbReference>
<dbReference type="PROSITE" id="PS50112">
    <property type="entry name" value="PAS"/>
    <property type="match status" value="1"/>
</dbReference>
<evidence type="ECO:0000256" key="7">
    <source>
        <dbReference type="ARBA" id="ARBA00022643"/>
    </source>
</evidence>
<dbReference type="InterPro" id="IPR011102">
    <property type="entry name" value="Sig_transdc_His_kinase_HWE"/>
</dbReference>
<dbReference type="NCBIfam" id="TIGR00229">
    <property type="entry name" value="sensory_box"/>
    <property type="match status" value="1"/>
</dbReference>
<dbReference type="CDD" id="cd00130">
    <property type="entry name" value="PAS"/>
    <property type="match status" value="1"/>
</dbReference>
<dbReference type="GO" id="GO:0009881">
    <property type="term" value="F:photoreceptor activity"/>
    <property type="evidence" value="ECO:0007669"/>
    <property type="project" value="UniProtKB-KW"/>
</dbReference>
<dbReference type="EC" id="2.7.13.3" evidence="2"/>
<dbReference type="SUPFAM" id="SSF55874">
    <property type="entry name" value="ATPase domain of HSP90 chaperone/DNA topoisomerase II/histidine kinase"/>
    <property type="match status" value="1"/>
</dbReference>
<keyword evidence="3" id="KW-0600">Photoreceptor protein</keyword>
<evidence type="ECO:0000256" key="11">
    <source>
        <dbReference type="ARBA" id="ARBA00022840"/>
    </source>
</evidence>
<proteinExistence type="predicted"/>
<evidence type="ECO:0000256" key="1">
    <source>
        <dbReference type="ARBA" id="ARBA00000085"/>
    </source>
</evidence>
<dbReference type="SMART" id="SM00911">
    <property type="entry name" value="HWE_HK"/>
    <property type="match status" value="1"/>
</dbReference>
<dbReference type="EMBL" id="ONZF01000007">
    <property type="protein sequence ID" value="SPJ25120.1"/>
    <property type="molecule type" value="Genomic_DNA"/>
</dbReference>
<evidence type="ECO:0000256" key="9">
    <source>
        <dbReference type="ARBA" id="ARBA00022741"/>
    </source>
</evidence>
<dbReference type="GO" id="GO:0005524">
    <property type="term" value="F:ATP binding"/>
    <property type="evidence" value="ECO:0007669"/>
    <property type="project" value="UniProtKB-KW"/>
</dbReference>
<dbReference type="InterPro" id="IPR036890">
    <property type="entry name" value="HATPase_C_sf"/>
</dbReference>
<evidence type="ECO:0000256" key="6">
    <source>
        <dbReference type="ARBA" id="ARBA00022630"/>
    </source>
</evidence>
<reference evidence="17 18" key="1">
    <citation type="submission" date="2018-03" db="EMBL/GenBank/DDBJ databases">
        <authorList>
            <person name="Keele B.F."/>
        </authorList>
    </citation>
    <scope>NUCLEOTIDE SEQUENCE [LARGE SCALE GENOMIC DNA]</scope>
    <source>
        <strain evidence="17 18">CECT 8504</strain>
    </source>
</reference>
<evidence type="ECO:0000256" key="8">
    <source>
        <dbReference type="ARBA" id="ARBA00022679"/>
    </source>
</evidence>
<feature type="region of interest" description="Disordered" evidence="14">
    <location>
        <begin position="1"/>
        <end position="35"/>
    </location>
</feature>
<dbReference type="Gene3D" id="3.30.450.20">
    <property type="entry name" value="PAS domain"/>
    <property type="match status" value="1"/>
</dbReference>
<keyword evidence="18" id="KW-1185">Reference proteome</keyword>
<keyword evidence="10 17" id="KW-0418">Kinase</keyword>
<organism evidence="17 18">
    <name type="scientific">Palleronia abyssalis</name>
    <dbReference type="NCBI Taxonomy" id="1501240"/>
    <lineage>
        <taxon>Bacteria</taxon>
        <taxon>Pseudomonadati</taxon>
        <taxon>Pseudomonadota</taxon>
        <taxon>Alphaproteobacteria</taxon>
        <taxon>Rhodobacterales</taxon>
        <taxon>Roseobacteraceae</taxon>
        <taxon>Palleronia</taxon>
    </lineage>
</organism>
<dbReference type="Gene3D" id="3.30.565.10">
    <property type="entry name" value="Histidine kinase-like ATPase, C-terminal domain"/>
    <property type="match status" value="1"/>
</dbReference>
<keyword evidence="12" id="KW-0157">Chromophore</keyword>
<feature type="compositionally biased region" description="Basic and acidic residues" evidence="14">
    <location>
        <begin position="1"/>
        <end position="10"/>
    </location>
</feature>
<comment type="catalytic activity">
    <reaction evidence="1">
        <text>ATP + protein L-histidine = ADP + protein N-phospho-L-histidine.</text>
        <dbReference type="EC" id="2.7.13.3"/>
    </reaction>
</comment>
<dbReference type="InterPro" id="IPR000700">
    <property type="entry name" value="PAS-assoc_C"/>
</dbReference>
<sequence>MSDGSEHAQDEDQASWYDDSPQRFRETNPTTHFQGSSGVLFEQAMAQTRMAISLADPNVEDMPLVFVNNAFVNLTGYREEELLGRNCRFLQGPETDMRVVRKVREALAREDVIVVELLNYRKDGSTFWNALHLGPIYNEAGDLIYYFGSQWNVSDVHAARADEKHARIMARELSHRMKNMFSVIGGLVTVAGRTRGIQNEAAEINDRIRALGRAFETTLDDVAVGSVNLTDAIRAVLAPYDPEGNRIAFEGEDLRVDPNLISTMGLTLHELAVNATKYGALGPDGGKVTITWEKTRQHDLDIDWIERGGPSVTKPDSLGSGLGITETLLGTIGGQITPNWDPNGLRVQLRIPRASKENV</sequence>
<dbReference type="InterPro" id="IPR035965">
    <property type="entry name" value="PAS-like_dom_sf"/>
</dbReference>
<dbReference type="NCBIfam" id="NF010077">
    <property type="entry name" value="PRK13559.1"/>
    <property type="match status" value="1"/>
</dbReference>
<accession>A0A2R8BY84</accession>
<keyword evidence="7" id="KW-0288">FMN</keyword>